<dbReference type="AlphaFoldDB" id="A0A1H8KV29"/>
<accession>A0A1H8KV29</accession>
<keyword evidence="1" id="KW-0732">Signal</keyword>
<feature type="chain" id="PRO_5038837682" description="Lipoprotein" evidence="1">
    <location>
        <begin position="20"/>
        <end position="178"/>
    </location>
</feature>
<dbReference type="EMBL" id="FODF01000047">
    <property type="protein sequence ID" value="SEN96762.1"/>
    <property type="molecule type" value="Genomic_DNA"/>
</dbReference>
<proteinExistence type="predicted"/>
<dbReference type="PROSITE" id="PS51257">
    <property type="entry name" value="PROKAR_LIPOPROTEIN"/>
    <property type="match status" value="1"/>
</dbReference>
<evidence type="ECO:0000313" key="2">
    <source>
        <dbReference type="EMBL" id="SEN96762.1"/>
    </source>
</evidence>
<dbReference type="RefSeq" id="WP_091976255.1">
    <property type="nucleotide sequence ID" value="NZ_FODF01000047.1"/>
</dbReference>
<gene>
    <name evidence="2" type="ORF">SAMN05216454_1474</name>
</gene>
<feature type="signal peptide" evidence="1">
    <location>
        <begin position="1"/>
        <end position="19"/>
    </location>
</feature>
<evidence type="ECO:0008006" key="4">
    <source>
        <dbReference type="Google" id="ProtNLM"/>
    </source>
</evidence>
<sequence>MKKTAFLVSFILVSSILLGCTNSKDKAVSKEDIWKKNPLSVVQVYFDNINNHKKEECVYNDVDIDSEENSKHFPFLATSPDKEKESYDIINKSIEKSYFISAKPSNYQEKLTENPIKVKSKDGKIKKFYNPITLDVTFKTNYKKDAPPLPFERDYDNITTVLLIQDDNGDYKILSMGH</sequence>
<reference evidence="2 3" key="1">
    <citation type="submission" date="2016-10" db="EMBL/GenBank/DDBJ databases">
        <authorList>
            <person name="de Groot N.N."/>
        </authorList>
    </citation>
    <scope>NUCLEOTIDE SEQUENCE [LARGE SCALE GENOMIC DNA]</scope>
    <source>
        <strain evidence="2 3">Calf135</strain>
    </source>
</reference>
<keyword evidence="3" id="KW-1185">Reference proteome</keyword>
<evidence type="ECO:0000256" key="1">
    <source>
        <dbReference type="SAM" id="SignalP"/>
    </source>
</evidence>
<name>A0A1H8KV29_9FIRM</name>
<organism evidence="2 3">
    <name type="scientific">Peptostreptococcus russellii</name>
    <dbReference type="NCBI Taxonomy" id="215200"/>
    <lineage>
        <taxon>Bacteria</taxon>
        <taxon>Bacillati</taxon>
        <taxon>Bacillota</taxon>
        <taxon>Clostridia</taxon>
        <taxon>Peptostreptococcales</taxon>
        <taxon>Peptostreptococcaceae</taxon>
        <taxon>Peptostreptococcus</taxon>
    </lineage>
</organism>
<dbReference type="Proteomes" id="UP000199512">
    <property type="component" value="Unassembled WGS sequence"/>
</dbReference>
<protein>
    <recommendedName>
        <fullName evidence="4">Lipoprotein</fullName>
    </recommendedName>
</protein>
<evidence type="ECO:0000313" key="3">
    <source>
        <dbReference type="Proteomes" id="UP000199512"/>
    </source>
</evidence>